<reference evidence="1" key="1">
    <citation type="submission" date="2018-11" db="EMBL/GenBank/DDBJ databases">
        <authorList>
            <consortium name="Pathogen Informatics"/>
        </authorList>
    </citation>
    <scope>NUCLEOTIDE SEQUENCE</scope>
</reference>
<dbReference type="AlphaFoldDB" id="A0A448WIT8"/>
<keyword evidence="2" id="KW-1185">Reference proteome</keyword>
<evidence type="ECO:0000313" key="1">
    <source>
        <dbReference type="EMBL" id="VEL12631.1"/>
    </source>
</evidence>
<protein>
    <submittedName>
        <fullName evidence="1">Uncharacterized protein</fullName>
    </submittedName>
</protein>
<accession>A0A448WIT8</accession>
<sequence length="140" mass="15427">MDQQSRPMPAPTQSFCLRPSLEQASIAPPPPLFSYTHRQANMRNLSCMAAIVPVVQPDSYASKLIHFIKSGLGQRFEICGRPVRRKPSRLLLLLFHSLAVESHLNPAIGHSTLRRSWPSGGSNRCTHMPVEACGQQGAAE</sequence>
<dbReference type="EMBL" id="CAAALY010015343">
    <property type="protein sequence ID" value="VEL12631.1"/>
    <property type="molecule type" value="Genomic_DNA"/>
</dbReference>
<name>A0A448WIT8_9PLAT</name>
<comment type="caution">
    <text evidence="1">The sequence shown here is derived from an EMBL/GenBank/DDBJ whole genome shotgun (WGS) entry which is preliminary data.</text>
</comment>
<organism evidence="1 2">
    <name type="scientific">Protopolystoma xenopodis</name>
    <dbReference type="NCBI Taxonomy" id="117903"/>
    <lineage>
        <taxon>Eukaryota</taxon>
        <taxon>Metazoa</taxon>
        <taxon>Spiralia</taxon>
        <taxon>Lophotrochozoa</taxon>
        <taxon>Platyhelminthes</taxon>
        <taxon>Monogenea</taxon>
        <taxon>Polyopisthocotylea</taxon>
        <taxon>Polystomatidea</taxon>
        <taxon>Polystomatidae</taxon>
        <taxon>Protopolystoma</taxon>
    </lineage>
</organism>
<gene>
    <name evidence="1" type="ORF">PXEA_LOCUS6071</name>
</gene>
<evidence type="ECO:0000313" key="2">
    <source>
        <dbReference type="Proteomes" id="UP000784294"/>
    </source>
</evidence>
<dbReference type="Proteomes" id="UP000784294">
    <property type="component" value="Unassembled WGS sequence"/>
</dbReference>
<proteinExistence type="predicted"/>